<dbReference type="EMBL" id="GG663363">
    <property type="protein sequence ID" value="EEH10614.1"/>
    <property type="molecule type" value="Genomic_DNA"/>
</dbReference>
<evidence type="ECO:0000313" key="3">
    <source>
        <dbReference type="EMBL" id="EEH10614.1"/>
    </source>
</evidence>
<evidence type="ECO:0008006" key="5">
    <source>
        <dbReference type="Google" id="ProtNLM"/>
    </source>
</evidence>
<sequence length="953" mass="106896">MSATAVFERRNKQIQDAIDGQNLKQALQLCEKRLKKGEDSHFLRAWKAYILFSHVDDVHRRRGISETLELCRTEPPVSDIEALNILYTTLKGLDEHVETTRAIWERAAKAKPQALDIQLRWFNLALEKGDWKTAQKKELLSPSRAIQTSEEFSLLIKIFETQGQHEEIVSFLNSKHLGIESRICQNDWSFVRAKIAGLENATLWDEALSYTRELLALPADLANGSRTAAAQEKDDWQVWGLLLMATKKLDNKEILRETQEFIAAYIKRQPKSRNAQLAALDLTEQLITIKELSPGNLLAKCREYFDRNCTKLYCFHDLCKYLIKLDRSMQDEFQFHVSQKVIADQSVDDQKEVSDPFKGVATINALKYEYCFQLSFEGDKKLSVQKVENFVSRCLRIYRNTDRPSQHSAPSTIESQPSDDLCLLAVMALIRFHQTNIGSKRDAPHPALIQAAALIENLLLKSPHNYEALLLLVRIYLLLGAGSLALKSFHRLSLKQMQYETVAHNLFTRLASTHPHAAPPYEGLEVKDYDPQSAMRHALNFYRNSETATKYSRNVGLEHGSYVNVAGSIDLQKSLKNSICRRMWALETRRIGRLVGGDSVGQYDHIVSDIDPVVDKRNFDGFPNCELPGKPSFEEQVRLGPKPGAQAVKAMTITDVLFDFLIKNSTTKKTTSSSTSTLSNIDLSRYLDPDLDIPLPETELTAAEIENTNIHLTLLKALASLASTDTKQSSPPTPITTHLVTLESFLTEKLTILSSTPTSTSILPTTIPLAYAIKQQPATTPSSTAPSWLYLHTTISLLETLKATTLFLTFLSSQSSTTKAKSDSPATKSKKAHQSQPLPTKETVENLHNLVEQLVDVIRRNTRFLKMQIAESGMLGELVEWVRGEYGFENDGYNSDGGDNDDGDAVGEAEPVGTVRREIEELMDTASLELFCASLMESWDESLDGVLGLCAVV</sequence>
<dbReference type="STRING" id="447093.C0NAC3"/>
<evidence type="ECO:0000256" key="2">
    <source>
        <dbReference type="SAM" id="MobiDB-lite"/>
    </source>
</evidence>
<keyword evidence="4" id="KW-1185">Reference proteome</keyword>
<comment type="similarity">
    <text evidence="1">Belongs to the MDM20/NAA25 family.</text>
</comment>
<evidence type="ECO:0000256" key="1">
    <source>
        <dbReference type="ARBA" id="ARBA00006298"/>
    </source>
</evidence>
<dbReference type="VEuPathDB" id="FungiDB:I7I50_01793"/>
<gene>
    <name evidence="3" type="ORF">HCBG_00069</name>
</gene>
<dbReference type="HOGENOM" id="CLU_013217_0_0_1"/>
<reference evidence="3" key="1">
    <citation type="submission" date="2009-02" db="EMBL/GenBank/DDBJ databases">
        <title>The Genome Sequence of Ajellomyces capsulatus strain G186AR.</title>
        <authorList>
            <consortium name="The Broad Institute Genome Sequencing Platform"/>
            <person name="Champion M."/>
            <person name="Cuomo C."/>
            <person name="Ma L.-J."/>
            <person name="Henn M.R."/>
            <person name="Sil A."/>
            <person name="Goldman B."/>
            <person name="Young S.K."/>
            <person name="Kodira C.D."/>
            <person name="Zeng Q."/>
            <person name="Koehrsen M."/>
            <person name="Alvarado L."/>
            <person name="Berlin A."/>
            <person name="Borenstein D."/>
            <person name="Chen Z."/>
            <person name="Engels R."/>
            <person name="Freedman E."/>
            <person name="Gellesch M."/>
            <person name="Goldberg J."/>
            <person name="Griggs A."/>
            <person name="Gujja S."/>
            <person name="Heiman D."/>
            <person name="Hepburn T."/>
            <person name="Howarth C."/>
            <person name="Jen D."/>
            <person name="Larson L."/>
            <person name="Lewis B."/>
            <person name="Mehta T."/>
            <person name="Park D."/>
            <person name="Pearson M."/>
            <person name="Roberts A."/>
            <person name="Saif S."/>
            <person name="Shea T."/>
            <person name="Shenoy N."/>
            <person name="Sisk P."/>
            <person name="Stolte C."/>
            <person name="Sykes S."/>
            <person name="Walk T."/>
            <person name="White J."/>
            <person name="Yandava C."/>
            <person name="Klein B."/>
            <person name="McEwen J.G."/>
            <person name="Puccia R."/>
            <person name="Goldman G.H."/>
            <person name="Felipe M.S."/>
            <person name="Nino-Vega G."/>
            <person name="San-Blas G."/>
            <person name="Taylor J."/>
            <person name="Mendoza L."/>
            <person name="Galagan J."/>
            <person name="Nusbaum C."/>
            <person name="Birren B."/>
        </authorList>
    </citation>
    <scope>NUCLEOTIDE SEQUENCE</scope>
    <source>
        <strain evidence="3">G186AR</strain>
    </source>
</reference>
<name>C0NAC3_AJECG</name>
<feature type="region of interest" description="Disordered" evidence="2">
    <location>
        <begin position="817"/>
        <end position="844"/>
    </location>
</feature>
<protein>
    <recommendedName>
        <fullName evidence="5">Cytoskeleton organization protein</fullName>
    </recommendedName>
</protein>
<dbReference type="RefSeq" id="XP_045291094.1">
    <property type="nucleotide sequence ID" value="XM_045427119.1"/>
</dbReference>
<dbReference type="PANTHER" id="PTHR22767:SF3">
    <property type="entry name" value="N-ALPHA-ACETYLTRANSFERASE 25, NATB AUXILIARY SUBUNIT"/>
    <property type="match status" value="1"/>
</dbReference>
<dbReference type="GeneID" id="69033086"/>
<organism evidence="3 4">
    <name type="scientific">Ajellomyces capsulatus (strain G186AR / H82 / ATCC MYA-2454 / RMSCC 2432)</name>
    <name type="common">Darling's disease fungus</name>
    <name type="synonym">Histoplasma capsulatum</name>
    <dbReference type="NCBI Taxonomy" id="447093"/>
    <lineage>
        <taxon>Eukaryota</taxon>
        <taxon>Fungi</taxon>
        <taxon>Dikarya</taxon>
        <taxon>Ascomycota</taxon>
        <taxon>Pezizomycotina</taxon>
        <taxon>Eurotiomycetes</taxon>
        <taxon>Eurotiomycetidae</taxon>
        <taxon>Onygenales</taxon>
        <taxon>Ajellomycetaceae</taxon>
        <taxon>Histoplasma</taxon>
    </lineage>
</organism>
<dbReference type="GO" id="GO:0031416">
    <property type="term" value="C:NatB complex"/>
    <property type="evidence" value="ECO:0007669"/>
    <property type="project" value="TreeGrafter"/>
</dbReference>
<accession>C0NAC3</accession>
<dbReference type="InterPro" id="IPR019183">
    <property type="entry name" value="NAA25_NatB_aux_su"/>
</dbReference>
<dbReference type="Proteomes" id="UP000001631">
    <property type="component" value="Unassembled WGS sequence"/>
</dbReference>
<dbReference type="AlphaFoldDB" id="C0NAC3"/>
<dbReference type="PANTHER" id="PTHR22767">
    <property type="entry name" value="N-TERMINAL ACETYLTRANSFERASE-RELATED"/>
    <property type="match status" value="1"/>
</dbReference>
<proteinExistence type="inferred from homology"/>
<evidence type="ECO:0000313" key="4">
    <source>
        <dbReference type="Proteomes" id="UP000001631"/>
    </source>
</evidence>
<dbReference type="Pfam" id="PF09797">
    <property type="entry name" value="NatB_MDM20"/>
    <property type="match status" value="1"/>
</dbReference>
<dbReference type="InParanoid" id="C0NAC3"/>